<name>A0AAN9RY53_PSOTE</name>
<dbReference type="AlphaFoldDB" id="A0AAN9RY53"/>
<protein>
    <submittedName>
        <fullName evidence="1">Uncharacterized protein</fullName>
    </submittedName>
</protein>
<gene>
    <name evidence="1" type="ORF">VNO78_31088</name>
</gene>
<evidence type="ECO:0000313" key="1">
    <source>
        <dbReference type="EMBL" id="KAK7385372.1"/>
    </source>
</evidence>
<organism evidence="1 2">
    <name type="scientific">Psophocarpus tetragonolobus</name>
    <name type="common">Winged bean</name>
    <name type="synonym">Dolichos tetragonolobus</name>
    <dbReference type="NCBI Taxonomy" id="3891"/>
    <lineage>
        <taxon>Eukaryota</taxon>
        <taxon>Viridiplantae</taxon>
        <taxon>Streptophyta</taxon>
        <taxon>Embryophyta</taxon>
        <taxon>Tracheophyta</taxon>
        <taxon>Spermatophyta</taxon>
        <taxon>Magnoliopsida</taxon>
        <taxon>eudicotyledons</taxon>
        <taxon>Gunneridae</taxon>
        <taxon>Pentapetalae</taxon>
        <taxon>rosids</taxon>
        <taxon>fabids</taxon>
        <taxon>Fabales</taxon>
        <taxon>Fabaceae</taxon>
        <taxon>Papilionoideae</taxon>
        <taxon>50 kb inversion clade</taxon>
        <taxon>NPAAA clade</taxon>
        <taxon>indigoferoid/millettioid clade</taxon>
        <taxon>Phaseoleae</taxon>
        <taxon>Psophocarpus</taxon>
    </lineage>
</organism>
<accession>A0AAN9RY53</accession>
<dbReference type="Proteomes" id="UP001386955">
    <property type="component" value="Unassembled WGS sequence"/>
</dbReference>
<evidence type="ECO:0000313" key="2">
    <source>
        <dbReference type="Proteomes" id="UP001386955"/>
    </source>
</evidence>
<keyword evidence="2" id="KW-1185">Reference proteome</keyword>
<reference evidence="1 2" key="1">
    <citation type="submission" date="2024-01" db="EMBL/GenBank/DDBJ databases">
        <title>The genomes of 5 underutilized Papilionoideae crops provide insights into root nodulation and disease resistanc.</title>
        <authorList>
            <person name="Jiang F."/>
        </authorList>
    </citation>
    <scope>NUCLEOTIDE SEQUENCE [LARGE SCALE GENOMIC DNA]</scope>
    <source>
        <strain evidence="1">DUOXIRENSHENG_FW03</strain>
        <tissue evidence="1">Leaves</tissue>
    </source>
</reference>
<sequence>MAKGTTEVYRGGWRFVQGNGDKANQTNHSVRLDWNPWLKVVTVVHDSALNSLRALLRPHPSPLTPHARARYMCQCNFYITQLLISRLGYTHFLLSTFNFPLSTLTVPKSRLLPLLNRFHLLSLHLKSHHICGVKRVFG</sequence>
<dbReference type="EMBL" id="JAYMYS010000008">
    <property type="protein sequence ID" value="KAK7385372.1"/>
    <property type="molecule type" value="Genomic_DNA"/>
</dbReference>
<comment type="caution">
    <text evidence="1">The sequence shown here is derived from an EMBL/GenBank/DDBJ whole genome shotgun (WGS) entry which is preliminary data.</text>
</comment>
<proteinExistence type="predicted"/>